<gene>
    <name evidence="5 7 8" type="primary">rplM</name>
    <name evidence="8" type="ORF">HMPREF0520_0434</name>
</gene>
<comment type="function">
    <text evidence="5 7">This protein is one of the early assembly proteins of the 50S ribosomal subunit, although it is not seen to bind rRNA by itself. It is important during the early stages of 50S assembly.</text>
</comment>
<evidence type="ECO:0000256" key="6">
    <source>
        <dbReference type="RuleBase" id="RU003877"/>
    </source>
</evidence>
<dbReference type="InterPro" id="IPR005823">
    <property type="entry name" value="Ribosomal_uL13_bac-type"/>
</dbReference>
<evidence type="ECO:0000313" key="9">
    <source>
        <dbReference type="Proteomes" id="UP000004115"/>
    </source>
</evidence>
<accession>C8PBG4</accession>
<reference evidence="8 9" key="1">
    <citation type="submission" date="2009-09" db="EMBL/GenBank/DDBJ databases">
        <authorList>
            <person name="Qin X."/>
            <person name="Bachman B."/>
            <person name="Battles P."/>
            <person name="Bell A."/>
            <person name="Bess C."/>
            <person name="Bickham C."/>
            <person name="Chaboub L."/>
            <person name="Chen D."/>
            <person name="Coyle M."/>
            <person name="Deiros D.R."/>
            <person name="Dinh H."/>
            <person name="Forbes L."/>
            <person name="Fowler G."/>
            <person name="Francisco L."/>
            <person name="Fu Q."/>
            <person name="Gubbala S."/>
            <person name="Hale W."/>
            <person name="Han Y."/>
            <person name="Hemphill L."/>
            <person name="Highlander S.K."/>
            <person name="Hirani K."/>
            <person name="Hogues M."/>
            <person name="Jackson L."/>
            <person name="Jakkamsetti A."/>
            <person name="Javaid M."/>
            <person name="Jiang H."/>
            <person name="Korchina V."/>
            <person name="Kovar C."/>
            <person name="Lara F."/>
            <person name="Lee S."/>
            <person name="Mata R."/>
            <person name="Mathew T."/>
            <person name="Moen C."/>
            <person name="Morales K."/>
            <person name="Munidasa M."/>
            <person name="Nazareth L."/>
            <person name="Ngo R."/>
            <person name="Nguyen L."/>
            <person name="Okwuonu G."/>
            <person name="Ongeri F."/>
            <person name="Patil S."/>
            <person name="Petrosino J."/>
            <person name="Pham C."/>
            <person name="Pham P."/>
            <person name="Pu L.-L."/>
            <person name="Puazo M."/>
            <person name="Raj R."/>
            <person name="Reid J."/>
            <person name="Rouhana J."/>
            <person name="Saada N."/>
            <person name="Shang Y."/>
            <person name="Simmons D."/>
            <person name="Thornton R."/>
            <person name="Warren J."/>
            <person name="Weissenberger G."/>
            <person name="Zhang J."/>
            <person name="Zhang L."/>
            <person name="Zhou C."/>
            <person name="Zhu D."/>
            <person name="Muzny D."/>
            <person name="Worley K."/>
            <person name="Gibbs R."/>
        </authorList>
    </citation>
    <scope>NUCLEOTIDE SEQUENCE [LARGE SCALE GENOMIC DNA]</scope>
    <source>
        <strain evidence="8 9">DSM 13335</strain>
    </source>
</reference>
<dbReference type="HAMAP" id="MF_01366">
    <property type="entry name" value="Ribosomal_uL13"/>
    <property type="match status" value="1"/>
</dbReference>
<dbReference type="PROSITE" id="PS00783">
    <property type="entry name" value="RIBOSOMAL_L13"/>
    <property type="match status" value="1"/>
</dbReference>
<dbReference type="InterPro" id="IPR023563">
    <property type="entry name" value="Ribosomal_uL13_CS"/>
</dbReference>
<proteinExistence type="inferred from homology"/>
<keyword evidence="2 5" id="KW-0689">Ribosomal protein</keyword>
<dbReference type="Gene3D" id="3.90.1180.10">
    <property type="entry name" value="Ribosomal protein L13"/>
    <property type="match status" value="1"/>
</dbReference>
<dbReference type="GO" id="GO:0017148">
    <property type="term" value="P:negative regulation of translation"/>
    <property type="evidence" value="ECO:0007669"/>
    <property type="project" value="TreeGrafter"/>
</dbReference>
<dbReference type="GO" id="GO:0006412">
    <property type="term" value="P:translation"/>
    <property type="evidence" value="ECO:0007669"/>
    <property type="project" value="UniProtKB-UniRule"/>
</dbReference>
<dbReference type="FunFam" id="3.90.1180.10:FF:000001">
    <property type="entry name" value="50S ribosomal protein L13"/>
    <property type="match status" value="1"/>
</dbReference>
<evidence type="ECO:0000313" key="8">
    <source>
        <dbReference type="EMBL" id="EEW52113.1"/>
    </source>
</evidence>
<dbReference type="Pfam" id="PF00572">
    <property type="entry name" value="Ribosomal_L13"/>
    <property type="match status" value="1"/>
</dbReference>
<dbReference type="PANTHER" id="PTHR11545">
    <property type="entry name" value="RIBOSOMAL PROTEIN L13"/>
    <property type="match status" value="1"/>
</dbReference>
<evidence type="ECO:0000256" key="7">
    <source>
        <dbReference type="RuleBase" id="RU003878"/>
    </source>
</evidence>
<evidence type="ECO:0000256" key="4">
    <source>
        <dbReference type="ARBA" id="ARBA00035201"/>
    </source>
</evidence>
<dbReference type="GO" id="GO:0022625">
    <property type="term" value="C:cytosolic large ribosomal subunit"/>
    <property type="evidence" value="ECO:0007669"/>
    <property type="project" value="TreeGrafter"/>
</dbReference>
<dbReference type="InterPro" id="IPR036899">
    <property type="entry name" value="Ribosomal_uL13_sf"/>
</dbReference>
<dbReference type="EMBL" id="ACLN01000004">
    <property type="protein sequence ID" value="EEW52113.1"/>
    <property type="molecule type" value="Genomic_DNA"/>
</dbReference>
<dbReference type="HOGENOM" id="CLU_082184_2_1_9"/>
<comment type="caution">
    <text evidence="8">The sequence shown here is derived from an EMBL/GenBank/DDBJ whole genome shotgun (WGS) entry which is preliminary data.</text>
</comment>
<comment type="similarity">
    <text evidence="1 5 6">Belongs to the universal ribosomal protein uL13 family.</text>
</comment>
<dbReference type="Proteomes" id="UP000004115">
    <property type="component" value="Unassembled WGS sequence"/>
</dbReference>
<keyword evidence="3 5" id="KW-0687">Ribonucleoprotein</keyword>
<protein>
    <recommendedName>
        <fullName evidence="4 5">Large ribosomal subunit protein uL13</fullName>
    </recommendedName>
</protein>
<dbReference type="InterPro" id="IPR005822">
    <property type="entry name" value="Ribosomal_uL13"/>
</dbReference>
<organism evidence="8 9">
    <name type="scientific">Lactobacillus iners DSM 13335</name>
    <dbReference type="NCBI Taxonomy" id="525328"/>
    <lineage>
        <taxon>Bacteria</taxon>
        <taxon>Bacillati</taxon>
        <taxon>Bacillota</taxon>
        <taxon>Bacilli</taxon>
        <taxon>Lactobacillales</taxon>
        <taxon>Lactobacillaceae</taxon>
        <taxon>Lactobacillus</taxon>
    </lineage>
</organism>
<dbReference type="NCBIfam" id="TIGR01066">
    <property type="entry name" value="rplM_bact"/>
    <property type="match status" value="1"/>
</dbReference>
<dbReference type="GO" id="GO:0003729">
    <property type="term" value="F:mRNA binding"/>
    <property type="evidence" value="ECO:0007669"/>
    <property type="project" value="TreeGrafter"/>
</dbReference>
<dbReference type="PANTHER" id="PTHR11545:SF2">
    <property type="entry name" value="LARGE RIBOSOMAL SUBUNIT PROTEIN UL13M"/>
    <property type="match status" value="1"/>
</dbReference>
<evidence type="ECO:0000256" key="2">
    <source>
        <dbReference type="ARBA" id="ARBA00022980"/>
    </source>
</evidence>
<dbReference type="SUPFAM" id="SSF52161">
    <property type="entry name" value="Ribosomal protein L13"/>
    <property type="match status" value="1"/>
</dbReference>
<evidence type="ECO:0000256" key="3">
    <source>
        <dbReference type="ARBA" id="ARBA00023274"/>
    </source>
</evidence>
<keyword evidence="9" id="KW-1185">Reference proteome</keyword>
<name>C8PBG4_9LACO</name>
<dbReference type="GO" id="GO:0003735">
    <property type="term" value="F:structural constituent of ribosome"/>
    <property type="evidence" value="ECO:0007669"/>
    <property type="project" value="InterPro"/>
</dbReference>
<sequence length="182" mass="20210">MTFAQKGRKLLIVCLSTIGPGNLLYVKHKKTEELKLRTTPLAKTSDIKRKWYVIDATDVALGRLSAAVATILRGKNKPQYTPNVDTGDNVIIINAAKLKLTGRKSTDKIYYHHSDYRGGLRATAAGELLANNPVRLVELSVKGMLPKNTLGHQEFLKMHVYAGEDHKHAAQKPETLDINKLI</sequence>
<dbReference type="CDD" id="cd00392">
    <property type="entry name" value="Ribosomal_L13"/>
    <property type="match status" value="1"/>
</dbReference>
<comment type="subunit">
    <text evidence="5">Part of the 50S ribosomal subunit.</text>
</comment>
<evidence type="ECO:0000256" key="5">
    <source>
        <dbReference type="HAMAP-Rule" id="MF_01366"/>
    </source>
</evidence>
<dbReference type="AlphaFoldDB" id="C8PBG4"/>
<evidence type="ECO:0000256" key="1">
    <source>
        <dbReference type="ARBA" id="ARBA00006227"/>
    </source>
</evidence>